<keyword evidence="10 14" id="KW-0472">Membrane</keyword>
<keyword evidence="15" id="KW-0808">Transferase</keyword>
<evidence type="ECO:0000313" key="16">
    <source>
        <dbReference type="Proteomes" id="UP000012019"/>
    </source>
</evidence>
<evidence type="ECO:0000256" key="9">
    <source>
        <dbReference type="ARBA" id="ARBA00023098"/>
    </source>
</evidence>
<evidence type="ECO:0000256" key="7">
    <source>
        <dbReference type="ARBA" id="ARBA00022692"/>
    </source>
</evidence>
<dbReference type="GO" id="GO:0016020">
    <property type="term" value="C:membrane"/>
    <property type="evidence" value="ECO:0007669"/>
    <property type="project" value="UniProtKB-SubCell"/>
</dbReference>
<evidence type="ECO:0000313" key="15">
    <source>
        <dbReference type="EMBL" id="EMR12836.1"/>
    </source>
</evidence>
<dbReference type="eggNOG" id="COG0558">
    <property type="taxonomic scope" value="Bacteria"/>
</dbReference>
<dbReference type="InterPro" id="IPR043130">
    <property type="entry name" value="CDP-OH_PTrfase_TM_dom"/>
</dbReference>
<gene>
    <name evidence="15" type="ORF">MPL1_08217</name>
</gene>
<evidence type="ECO:0000256" key="5">
    <source>
        <dbReference type="ARBA" id="ARBA00014944"/>
    </source>
</evidence>
<comment type="caution">
    <text evidence="15">The sequence shown here is derived from an EMBL/GenBank/DDBJ whole genome shotgun (WGS) entry which is preliminary data.</text>
</comment>
<comment type="similarity">
    <text evidence="3">Belongs to the CDP-alcohol phosphatidyltransferase class-I family.</text>
</comment>
<keyword evidence="16" id="KW-1185">Reference proteome</keyword>
<feature type="transmembrane region" description="Helical" evidence="14">
    <location>
        <begin position="125"/>
        <end position="143"/>
    </location>
</feature>
<organism evidence="15 16">
    <name type="scientific">Methylophaga lonarensis MPL</name>
    <dbReference type="NCBI Taxonomy" id="1286106"/>
    <lineage>
        <taxon>Bacteria</taxon>
        <taxon>Pseudomonadati</taxon>
        <taxon>Pseudomonadota</taxon>
        <taxon>Gammaproteobacteria</taxon>
        <taxon>Thiotrichales</taxon>
        <taxon>Piscirickettsiaceae</taxon>
        <taxon>Methylophaga</taxon>
    </lineage>
</organism>
<dbReference type="PIRSF" id="PIRSF000847">
    <property type="entry name" value="Phos_ph_gly_syn"/>
    <property type="match status" value="1"/>
</dbReference>
<dbReference type="Gene3D" id="1.20.120.1760">
    <property type="match status" value="1"/>
</dbReference>
<evidence type="ECO:0000256" key="12">
    <source>
        <dbReference type="ARBA" id="ARBA00023264"/>
    </source>
</evidence>
<dbReference type="GO" id="GO:0008444">
    <property type="term" value="F:CDP-diacylglycerol-glycerol-3-phosphate 3-phosphatidyltransferase activity"/>
    <property type="evidence" value="ECO:0007669"/>
    <property type="project" value="UniProtKB-EC"/>
</dbReference>
<keyword evidence="9" id="KW-0443">Lipid metabolism</keyword>
<sequence>MTRKDIPNLISVMRILLVIPVVMALLDEQFALALLLFAVAGVSDGLDGFLAKQFQWQSRLGSILDPLADKLLLMASFTSLTILGFIPWWLLLAVIARDVIIVTGGLAYHYLIGRFELMPLWSSKINTFLQIALVLLVIIQQQWFPGLEILVTAGIWLVLASVINSGSEYIIVWGLKAWRQLKQS</sequence>
<dbReference type="PANTHER" id="PTHR14269:SF11">
    <property type="entry name" value="CDP-DIACYLGLYCEROL--GLYCEROL-3-PHOSPHATE 3-PHOSPHATIDYLTRANSFERASE"/>
    <property type="match status" value="1"/>
</dbReference>
<evidence type="ECO:0000256" key="14">
    <source>
        <dbReference type="SAM" id="Phobius"/>
    </source>
</evidence>
<evidence type="ECO:0000256" key="8">
    <source>
        <dbReference type="ARBA" id="ARBA00022989"/>
    </source>
</evidence>
<evidence type="ECO:0000256" key="10">
    <source>
        <dbReference type="ARBA" id="ARBA00023136"/>
    </source>
</evidence>
<accession>M7P049</accession>
<evidence type="ECO:0000256" key="1">
    <source>
        <dbReference type="ARBA" id="ARBA00004141"/>
    </source>
</evidence>
<dbReference type="PANTHER" id="PTHR14269">
    <property type="entry name" value="CDP-DIACYLGLYCEROL--GLYCEROL-3-PHOSPHATE 3-PHOSPHATIDYLTRANSFERASE-RELATED"/>
    <property type="match status" value="1"/>
</dbReference>
<dbReference type="OrthoDB" id="9796672at2"/>
<dbReference type="GO" id="GO:0046474">
    <property type="term" value="P:glycerophospholipid biosynthetic process"/>
    <property type="evidence" value="ECO:0007669"/>
    <property type="project" value="TreeGrafter"/>
</dbReference>
<reference evidence="15 16" key="1">
    <citation type="journal article" date="2013" name="Genome Announc.">
        <title>Draft Genome Sequence of Methylophaga lonarensis MPLT, a Haloalkaliphilic (Non-Methane-Utilizing) Methylotroph.</title>
        <authorList>
            <person name="Shetty S.A."/>
            <person name="Marathe N.P."/>
            <person name="Munot H."/>
            <person name="Antony C.P."/>
            <person name="Dhotre D.P."/>
            <person name="Murrell J.C."/>
            <person name="Shouche Y.S."/>
        </authorList>
    </citation>
    <scope>NUCLEOTIDE SEQUENCE [LARGE SCALE GENOMIC DNA]</scope>
    <source>
        <strain evidence="15 16">MPL</strain>
    </source>
</reference>
<dbReference type="EMBL" id="APHR01000040">
    <property type="protein sequence ID" value="EMR12836.1"/>
    <property type="molecule type" value="Genomic_DNA"/>
</dbReference>
<comment type="pathway">
    <text evidence="2">Phospholipid metabolism; phosphatidylglycerol biosynthesis; phosphatidylglycerol from CDP-diacylglycerol: step 1/2.</text>
</comment>
<dbReference type="Proteomes" id="UP000012019">
    <property type="component" value="Unassembled WGS sequence"/>
</dbReference>
<proteinExistence type="inferred from homology"/>
<dbReference type="InterPro" id="IPR050324">
    <property type="entry name" value="CDP-alcohol_PTase-I"/>
</dbReference>
<protein>
    <recommendedName>
        <fullName evidence="5">CDP-diacylglycerol--glycerol-3-phosphate 3-phosphatidyltransferase</fullName>
        <ecNumber evidence="4">2.7.8.5</ecNumber>
    </recommendedName>
</protein>
<evidence type="ECO:0000256" key="3">
    <source>
        <dbReference type="ARBA" id="ARBA00010441"/>
    </source>
</evidence>
<feature type="transmembrane region" description="Helical" evidence="14">
    <location>
        <begin position="149"/>
        <end position="175"/>
    </location>
</feature>
<dbReference type="InterPro" id="IPR000462">
    <property type="entry name" value="CDP-OH_P_trans"/>
</dbReference>
<dbReference type="RefSeq" id="WP_009726627.1">
    <property type="nucleotide sequence ID" value="NZ_APHR01000040.1"/>
</dbReference>
<comment type="catalytic activity">
    <reaction evidence="13">
        <text>a CDP-1,2-diacyl-sn-glycerol + sn-glycerol 3-phosphate = a 1,2-diacyl-sn-glycero-3-phospho-(1'-sn-glycero-3'-phosphate) + CMP + H(+)</text>
        <dbReference type="Rhea" id="RHEA:12593"/>
        <dbReference type="ChEBI" id="CHEBI:15378"/>
        <dbReference type="ChEBI" id="CHEBI:57597"/>
        <dbReference type="ChEBI" id="CHEBI:58332"/>
        <dbReference type="ChEBI" id="CHEBI:60110"/>
        <dbReference type="ChEBI" id="CHEBI:60377"/>
        <dbReference type="EC" id="2.7.8.5"/>
    </reaction>
</comment>
<evidence type="ECO:0000256" key="6">
    <source>
        <dbReference type="ARBA" id="ARBA00022516"/>
    </source>
</evidence>
<evidence type="ECO:0000256" key="13">
    <source>
        <dbReference type="ARBA" id="ARBA00048586"/>
    </source>
</evidence>
<evidence type="ECO:0000256" key="11">
    <source>
        <dbReference type="ARBA" id="ARBA00023209"/>
    </source>
</evidence>
<dbReference type="Pfam" id="PF01066">
    <property type="entry name" value="CDP-OH_P_transf"/>
    <property type="match status" value="1"/>
</dbReference>
<keyword evidence="8 14" id="KW-1133">Transmembrane helix</keyword>
<dbReference type="EC" id="2.7.8.5" evidence="4"/>
<evidence type="ECO:0000256" key="2">
    <source>
        <dbReference type="ARBA" id="ARBA00005042"/>
    </source>
</evidence>
<keyword evidence="11" id="KW-0594">Phospholipid biosynthesis</keyword>
<dbReference type="InterPro" id="IPR004570">
    <property type="entry name" value="Phosphatidylglycerol_P_synth"/>
</dbReference>
<feature type="transmembrane region" description="Helical" evidence="14">
    <location>
        <begin position="71"/>
        <end position="89"/>
    </location>
</feature>
<keyword evidence="6" id="KW-0444">Lipid biosynthesis</keyword>
<dbReference type="AlphaFoldDB" id="M7P049"/>
<keyword evidence="7 14" id="KW-0812">Transmembrane</keyword>
<dbReference type="STRING" id="1286106.MPL1_08217"/>
<keyword evidence="12" id="KW-1208">Phospholipid metabolism</keyword>
<name>M7P049_9GAMM</name>
<evidence type="ECO:0000256" key="4">
    <source>
        <dbReference type="ARBA" id="ARBA00013170"/>
    </source>
</evidence>
<comment type="subcellular location">
    <subcellularLocation>
        <location evidence="1">Membrane</location>
        <topology evidence="1">Multi-pass membrane protein</topology>
    </subcellularLocation>
</comment>
<dbReference type="PATRIC" id="fig|1286106.3.peg.1648"/>